<dbReference type="GO" id="GO:0005737">
    <property type="term" value="C:cytoplasm"/>
    <property type="evidence" value="ECO:0007669"/>
    <property type="project" value="TreeGrafter"/>
</dbReference>
<feature type="region of interest" description="Disordered" evidence="3">
    <location>
        <begin position="116"/>
        <end position="153"/>
    </location>
</feature>
<keyword evidence="1" id="KW-0727">SH2 domain</keyword>
<reference evidence="4 5" key="1">
    <citation type="submission" date="2019-06" db="EMBL/GenBank/DDBJ databases">
        <title>Draft genomes of female and male turbot (Scophthalmus maximus).</title>
        <authorList>
            <person name="Xu H."/>
            <person name="Xu X.-W."/>
            <person name="Shao C."/>
            <person name="Chen S."/>
        </authorList>
    </citation>
    <scope>NUCLEOTIDE SEQUENCE [LARGE SCALE GENOMIC DNA]</scope>
    <source>
        <strain evidence="4">Ysfricsl-2016a</strain>
        <tissue evidence="4">Blood</tissue>
    </source>
</reference>
<evidence type="ECO:0000256" key="1">
    <source>
        <dbReference type="ARBA" id="ARBA00022999"/>
    </source>
</evidence>
<dbReference type="EMBL" id="VEVO01000008">
    <property type="protein sequence ID" value="KAF0038338.1"/>
    <property type="molecule type" value="Genomic_DNA"/>
</dbReference>
<gene>
    <name evidence="4" type="ORF">F2P81_008822</name>
</gene>
<sequence>MYIDPDVLDALNEDQKKTLFLKMRQEQVRRWKEREEKLEREGGDAEAKRTKKVKMFAQRAVNYLSRKAEANLPYCNWKKNTMYAMCAYARCRCVRSVSEGSLGGDRVSGERTNLRRAWPRGPADENLQRRKHYNPRTDPLSQYQTPSPHQAQPLASNDHTYCQAPSVMSVLIVYEMMCRNNRNPTVRQSLRGFYEFISRVLLHLVMYLSQTLHRKQHRYGTLSLCATRHIKRQSKMSLEIMSGSVPQKRSPQRAKVTQSKHKVSVIVIHV</sequence>
<keyword evidence="2" id="KW-0175">Coiled coil</keyword>
<name>A0A6A4T1Y8_SCOMX</name>
<evidence type="ECO:0000313" key="5">
    <source>
        <dbReference type="Proteomes" id="UP000438429"/>
    </source>
</evidence>
<dbReference type="PANTHER" id="PTHR14388:SF5">
    <property type="entry name" value="SH2 DOMAIN-CONTAINING PROTEIN 4A"/>
    <property type="match status" value="1"/>
</dbReference>
<evidence type="ECO:0000313" key="4">
    <source>
        <dbReference type="EMBL" id="KAF0038338.1"/>
    </source>
</evidence>
<proteinExistence type="predicted"/>
<comment type="caution">
    <text evidence="4">The sequence shown here is derived from an EMBL/GenBank/DDBJ whole genome shotgun (WGS) entry which is preliminary data.</text>
</comment>
<dbReference type="PANTHER" id="PTHR14388">
    <property type="entry name" value="T CELL-SPECIFIC ADAPTER PROTEIN TSAD"/>
    <property type="match status" value="1"/>
</dbReference>
<protein>
    <submittedName>
        <fullName evidence="4">Uncharacterized protein</fullName>
    </submittedName>
</protein>
<dbReference type="AlphaFoldDB" id="A0A6A4T1Y8"/>
<dbReference type="Proteomes" id="UP000438429">
    <property type="component" value="Unassembled WGS sequence"/>
</dbReference>
<feature type="compositionally biased region" description="Polar residues" evidence="3">
    <location>
        <begin position="139"/>
        <end position="153"/>
    </location>
</feature>
<organism evidence="4 5">
    <name type="scientific">Scophthalmus maximus</name>
    <name type="common">Turbot</name>
    <name type="synonym">Psetta maxima</name>
    <dbReference type="NCBI Taxonomy" id="52904"/>
    <lineage>
        <taxon>Eukaryota</taxon>
        <taxon>Metazoa</taxon>
        <taxon>Chordata</taxon>
        <taxon>Craniata</taxon>
        <taxon>Vertebrata</taxon>
        <taxon>Euteleostomi</taxon>
        <taxon>Actinopterygii</taxon>
        <taxon>Neopterygii</taxon>
        <taxon>Teleostei</taxon>
        <taxon>Neoteleostei</taxon>
        <taxon>Acanthomorphata</taxon>
        <taxon>Carangaria</taxon>
        <taxon>Pleuronectiformes</taxon>
        <taxon>Pleuronectoidei</taxon>
        <taxon>Scophthalmidae</taxon>
        <taxon>Scophthalmus</taxon>
    </lineage>
</organism>
<feature type="coiled-coil region" evidence="2">
    <location>
        <begin position="21"/>
        <end position="48"/>
    </location>
</feature>
<evidence type="ECO:0000256" key="2">
    <source>
        <dbReference type="SAM" id="Coils"/>
    </source>
</evidence>
<evidence type="ECO:0000256" key="3">
    <source>
        <dbReference type="SAM" id="MobiDB-lite"/>
    </source>
</evidence>
<accession>A0A6A4T1Y8</accession>